<keyword evidence="2 7" id="KW-0812">Transmembrane</keyword>
<dbReference type="Proteomes" id="UP000192578">
    <property type="component" value="Unassembled WGS sequence"/>
</dbReference>
<evidence type="ECO:0000259" key="8">
    <source>
        <dbReference type="Pfam" id="PF06916"/>
    </source>
</evidence>
<dbReference type="GO" id="GO:0005739">
    <property type="term" value="C:mitochondrion"/>
    <property type="evidence" value="ECO:0007669"/>
    <property type="project" value="TreeGrafter"/>
</dbReference>
<gene>
    <name evidence="9" type="ORF">BV898_09152</name>
</gene>
<dbReference type="PANTHER" id="PTHR21377:SF1">
    <property type="entry name" value="PROTEIN FAM210A"/>
    <property type="match status" value="1"/>
</dbReference>
<dbReference type="InterPro" id="IPR045866">
    <property type="entry name" value="FAM210A/B-like"/>
</dbReference>
<comment type="caution">
    <text evidence="9">The sequence shown here is derived from an EMBL/GenBank/DDBJ whole genome shotgun (WGS) entry which is preliminary data.</text>
</comment>
<evidence type="ECO:0000256" key="1">
    <source>
        <dbReference type="ARBA" id="ARBA00004167"/>
    </source>
</evidence>
<feature type="transmembrane region" description="Helical" evidence="7">
    <location>
        <begin position="74"/>
        <end position="98"/>
    </location>
</feature>
<dbReference type="OrthoDB" id="5874039at2759"/>
<evidence type="ECO:0000256" key="5">
    <source>
        <dbReference type="ARBA" id="ARBA00023136"/>
    </source>
</evidence>
<evidence type="ECO:0000256" key="2">
    <source>
        <dbReference type="ARBA" id="ARBA00022692"/>
    </source>
</evidence>
<name>A0A1W0WNJ9_HYPEX</name>
<sequence length="160" mass="17764">MTNWEKFKDMYKKYWYVLVPVHGILSAGFMVVLYYLVKSGVDVVPLLEKLGLPESVIGPVRKSGASAYVAAAYAIYHLIAPLRYAVTLAFTTLTITYLKRFGYIKPVPSSKEIKQLYDKGRAKVEVFSKRLSNRRKSSKPPPPPKSSSSASGGVAGKSER</sequence>
<dbReference type="PANTHER" id="PTHR21377">
    <property type="entry name" value="PROTEIN FAM210B, MITOCHONDRIAL"/>
    <property type="match status" value="1"/>
</dbReference>
<keyword evidence="3 7" id="KW-1133">Transmembrane helix</keyword>
<feature type="domain" description="DUF1279" evidence="8">
    <location>
        <begin position="5"/>
        <end position="92"/>
    </location>
</feature>
<evidence type="ECO:0000256" key="4">
    <source>
        <dbReference type="ARBA" id="ARBA00023054"/>
    </source>
</evidence>
<keyword evidence="4" id="KW-0175">Coiled coil</keyword>
<evidence type="ECO:0000313" key="9">
    <source>
        <dbReference type="EMBL" id="OQV16796.1"/>
    </source>
</evidence>
<proteinExistence type="predicted"/>
<evidence type="ECO:0000313" key="10">
    <source>
        <dbReference type="Proteomes" id="UP000192578"/>
    </source>
</evidence>
<evidence type="ECO:0000256" key="7">
    <source>
        <dbReference type="SAM" id="Phobius"/>
    </source>
</evidence>
<feature type="region of interest" description="Disordered" evidence="6">
    <location>
        <begin position="129"/>
        <end position="160"/>
    </location>
</feature>
<evidence type="ECO:0000256" key="3">
    <source>
        <dbReference type="ARBA" id="ARBA00022989"/>
    </source>
</evidence>
<organism evidence="9 10">
    <name type="scientific">Hypsibius exemplaris</name>
    <name type="common">Freshwater tardigrade</name>
    <dbReference type="NCBI Taxonomy" id="2072580"/>
    <lineage>
        <taxon>Eukaryota</taxon>
        <taxon>Metazoa</taxon>
        <taxon>Ecdysozoa</taxon>
        <taxon>Tardigrada</taxon>
        <taxon>Eutardigrada</taxon>
        <taxon>Parachela</taxon>
        <taxon>Hypsibioidea</taxon>
        <taxon>Hypsibiidae</taxon>
        <taxon>Hypsibius</taxon>
    </lineage>
</organism>
<evidence type="ECO:0000256" key="6">
    <source>
        <dbReference type="SAM" id="MobiDB-lite"/>
    </source>
</evidence>
<keyword evidence="10" id="KW-1185">Reference proteome</keyword>
<dbReference type="GO" id="GO:0016020">
    <property type="term" value="C:membrane"/>
    <property type="evidence" value="ECO:0007669"/>
    <property type="project" value="UniProtKB-SubCell"/>
</dbReference>
<comment type="subcellular location">
    <subcellularLocation>
        <location evidence="1">Membrane</location>
        <topology evidence="1">Single-pass membrane protein</topology>
    </subcellularLocation>
</comment>
<dbReference type="Pfam" id="PF06916">
    <property type="entry name" value="FAM210A-B_dom"/>
    <property type="match status" value="1"/>
</dbReference>
<keyword evidence="5 7" id="KW-0472">Membrane</keyword>
<protein>
    <recommendedName>
        <fullName evidence="8">DUF1279 domain-containing protein</fullName>
    </recommendedName>
</protein>
<dbReference type="InterPro" id="IPR009688">
    <property type="entry name" value="FAM210A/B-like_dom"/>
</dbReference>
<reference evidence="10" key="1">
    <citation type="submission" date="2017-01" db="EMBL/GenBank/DDBJ databases">
        <title>Comparative genomics of anhydrobiosis in the tardigrade Hypsibius dujardini.</title>
        <authorList>
            <person name="Yoshida Y."/>
            <person name="Koutsovoulos G."/>
            <person name="Laetsch D."/>
            <person name="Stevens L."/>
            <person name="Kumar S."/>
            <person name="Horikawa D."/>
            <person name="Ishino K."/>
            <person name="Komine S."/>
            <person name="Tomita M."/>
            <person name="Blaxter M."/>
            <person name="Arakawa K."/>
        </authorList>
    </citation>
    <scope>NUCLEOTIDE SEQUENCE [LARGE SCALE GENOMIC DNA]</scope>
    <source>
        <strain evidence="10">Z151</strain>
    </source>
</reference>
<dbReference type="AlphaFoldDB" id="A0A1W0WNJ9"/>
<feature type="transmembrane region" description="Helical" evidence="7">
    <location>
        <begin position="14"/>
        <end position="37"/>
    </location>
</feature>
<dbReference type="EMBL" id="MTYJ01000070">
    <property type="protein sequence ID" value="OQV16796.1"/>
    <property type="molecule type" value="Genomic_DNA"/>
</dbReference>
<accession>A0A1W0WNJ9</accession>